<keyword evidence="2" id="KW-1185">Reference proteome</keyword>
<sequence>MSWVSHSLTPSQFILPGRDNVLPEHFLEIFNKVADKETLTRRKLYQSRLLKQRGTLSPGTLFLWKDLRSLSSSGIWEWFVGRDGHVRAWIVRTPKGQLRRAERSPSPVPELLPQDPTIALQSTTSLHQISSIAQPLQQALNCCTPSARHLNSPPATRFHLLNPSTSLYSNIHQSSAFSTPQPNCITCSTISS</sequence>
<proteinExistence type="predicted"/>
<organism evidence="1 2">
    <name type="scientific">Caerostris extrusa</name>
    <name type="common">Bark spider</name>
    <name type="synonym">Caerostris bankana</name>
    <dbReference type="NCBI Taxonomy" id="172846"/>
    <lineage>
        <taxon>Eukaryota</taxon>
        <taxon>Metazoa</taxon>
        <taxon>Ecdysozoa</taxon>
        <taxon>Arthropoda</taxon>
        <taxon>Chelicerata</taxon>
        <taxon>Arachnida</taxon>
        <taxon>Araneae</taxon>
        <taxon>Araneomorphae</taxon>
        <taxon>Entelegynae</taxon>
        <taxon>Araneoidea</taxon>
        <taxon>Araneidae</taxon>
        <taxon>Caerostris</taxon>
    </lineage>
</organism>
<gene>
    <name evidence="1" type="ORF">CEXT_537151</name>
</gene>
<reference evidence="1 2" key="1">
    <citation type="submission" date="2021-06" db="EMBL/GenBank/DDBJ databases">
        <title>Caerostris extrusa draft genome.</title>
        <authorList>
            <person name="Kono N."/>
            <person name="Arakawa K."/>
        </authorList>
    </citation>
    <scope>NUCLEOTIDE SEQUENCE [LARGE SCALE GENOMIC DNA]</scope>
</reference>
<evidence type="ECO:0000313" key="2">
    <source>
        <dbReference type="Proteomes" id="UP001054945"/>
    </source>
</evidence>
<comment type="caution">
    <text evidence="1">The sequence shown here is derived from an EMBL/GenBank/DDBJ whole genome shotgun (WGS) entry which is preliminary data.</text>
</comment>
<evidence type="ECO:0000313" key="1">
    <source>
        <dbReference type="EMBL" id="GIX68258.1"/>
    </source>
</evidence>
<dbReference type="Proteomes" id="UP001054945">
    <property type="component" value="Unassembled WGS sequence"/>
</dbReference>
<accession>A0AAV4M7B4</accession>
<dbReference type="AlphaFoldDB" id="A0AAV4M7B4"/>
<dbReference type="EMBL" id="BPLR01001943">
    <property type="protein sequence ID" value="GIX68258.1"/>
    <property type="molecule type" value="Genomic_DNA"/>
</dbReference>
<protein>
    <submittedName>
        <fullName evidence="1">Uncharacterized protein</fullName>
    </submittedName>
</protein>
<name>A0AAV4M7B4_CAEEX</name>